<dbReference type="OMA" id="HEIANKH"/>
<dbReference type="EnsemblPlants" id="AES92618">
    <property type="protein sequence ID" value="AES92618"/>
    <property type="gene ID" value="MTR_4g132000"/>
</dbReference>
<dbReference type="eggNOG" id="ENOG502R8UR">
    <property type="taxonomic scope" value="Eukaryota"/>
</dbReference>
<organism evidence="2 5">
    <name type="scientific">Medicago truncatula</name>
    <name type="common">Barrel medic</name>
    <name type="synonym">Medicago tribuloides</name>
    <dbReference type="NCBI Taxonomy" id="3880"/>
    <lineage>
        <taxon>Eukaryota</taxon>
        <taxon>Viridiplantae</taxon>
        <taxon>Streptophyta</taxon>
        <taxon>Embryophyta</taxon>
        <taxon>Tracheophyta</taxon>
        <taxon>Spermatophyta</taxon>
        <taxon>Magnoliopsida</taxon>
        <taxon>eudicotyledons</taxon>
        <taxon>Gunneridae</taxon>
        <taxon>Pentapetalae</taxon>
        <taxon>rosids</taxon>
        <taxon>fabids</taxon>
        <taxon>Fabales</taxon>
        <taxon>Fabaceae</taxon>
        <taxon>Papilionoideae</taxon>
        <taxon>50 kb inversion clade</taxon>
        <taxon>NPAAA clade</taxon>
        <taxon>Hologalegina</taxon>
        <taxon>IRL clade</taxon>
        <taxon>Trifolieae</taxon>
        <taxon>Medicago</taxon>
    </lineage>
</organism>
<evidence type="ECO:0000313" key="3">
    <source>
        <dbReference type="EMBL" id="RHN64960.1"/>
    </source>
</evidence>
<protein>
    <submittedName>
        <fullName evidence="2">DUF4228 domain protein, putative</fullName>
    </submittedName>
</protein>
<feature type="region of interest" description="Disordered" evidence="1">
    <location>
        <begin position="82"/>
        <end position="101"/>
    </location>
</feature>
<dbReference type="PANTHER" id="PTHR33647">
    <property type="entry name" value="OS01G0793900 PROTEIN"/>
    <property type="match status" value="1"/>
</dbReference>
<evidence type="ECO:0000256" key="1">
    <source>
        <dbReference type="SAM" id="MobiDB-lite"/>
    </source>
</evidence>
<evidence type="ECO:0000313" key="2">
    <source>
        <dbReference type="EMBL" id="AES92618.1"/>
    </source>
</evidence>
<reference evidence="2 5" key="2">
    <citation type="journal article" date="2014" name="BMC Genomics">
        <title>An improved genome release (version Mt4.0) for the model legume Medicago truncatula.</title>
        <authorList>
            <person name="Tang H."/>
            <person name="Krishnakumar V."/>
            <person name="Bidwell S."/>
            <person name="Rosen B."/>
            <person name="Chan A."/>
            <person name="Zhou S."/>
            <person name="Gentzbittel L."/>
            <person name="Childs K.L."/>
            <person name="Yandell M."/>
            <person name="Gundlach H."/>
            <person name="Mayer K.F."/>
            <person name="Schwartz D.C."/>
            <person name="Town C.D."/>
        </authorList>
    </citation>
    <scope>GENOME REANNOTATION</scope>
    <source>
        <strain evidence="4 5">cv. Jemalong A17</strain>
    </source>
</reference>
<dbReference type="Proteomes" id="UP000002051">
    <property type="component" value="Chromosome 4"/>
</dbReference>
<reference evidence="3" key="4">
    <citation type="journal article" date="2018" name="Nat. Plants">
        <title>Whole-genome landscape of Medicago truncatula symbiotic genes.</title>
        <authorList>
            <person name="Pecrix Y."/>
            <person name="Gamas P."/>
            <person name="Carrere S."/>
        </authorList>
    </citation>
    <scope>NUCLEOTIDE SEQUENCE</scope>
    <source>
        <tissue evidence="3">Leaves</tissue>
    </source>
</reference>
<evidence type="ECO:0000313" key="5">
    <source>
        <dbReference type="Proteomes" id="UP000002051"/>
    </source>
</evidence>
<dbReference type="PANTHER" id="PTHR33647:SF10">
    <property type="entry name" value="DUF4228 DOMAIN-CONTAINING PROTEIN"/>
    <property type="match status" value="1"/>
</dbReference>
<dbReference type="AlphaFoldDB" id="G7JJ61"/>
<evidence type="ECO:0000313" key="4">
    <source>
        <dbReference type="EnsemblPlants" id="AES92618"/>
    </source>
</evidence>
<reference evidence="4" key="3">
    <citation type="submission" date="2015-04" db="UniProtKB">
        <authorList>
            <consortium name="EnsemblPlants"/>
        </authorList>
    </citation>
    <scope>IDENTIFICATION</scope>
    <source>
        <strain evidence="4">cv. Jemalong A17</strain>
    </source>
</reference>
<sequence length="138" mass="15319">MGNCCRAAPSMEFGGEDWGSLKSSKPKACRSSSSKVFDEAHLDHPQKENDLLERLRASGDASGKVTLKISKSELAELLGAIQNSSNNQEPQKQMKKKTTNELGSAEQVLYRLIKARDHEIANKHDHWKPVLETIPECC</sequence>
<name>G7JJ61_MEDTR</name>
<accession>G7JJ61</accession>
<dbReference type="PaxDb" id="3880-AES92618"/>
<dbReference type="EMBL" id="PSQE01000004">
    <property type="protein sequence ID" value="RHN64960.1"/>
    <property type="molecule type" value="Genomic_DNA"/>
</dbReference>
<dbReference type="HOGENOM" id="CLU_108231_2_0_1"/>
<dbReference type="EMBL" id="CM001220">
    <property type="protein sequence ID" value="AES92618.1"/>
    <property type="molecule type" value="Genomic_DNA"/>
</dbReference>
<dbReference type="Proteomes" id="UP000265566">
    <property type="component" value="Chromosome 4"/>
</dbReference>
<proteinExistence type="predicted"/>
<gene>
    <name evidence="4" type="primary">11444718</name>
    <name evidence="2" type="ordered locus">MTR_4g132000</name>
    <name evidence="3" type="ORF">MtrunA17_Chr4g0074741</name>
</gene>
<dbReference type="KEGG" id="mtr:11444718"/>
<reference evidence="2 5" key="1">
    <citation type="journal article" date="2011" name="Nature">
        <title>The Medicago genome provides insight into the evolution of rhizobial symbioses.</title>
        <authorList>
            <person name="Young N.D."/>
            <person name="Debelle F."/>
            <person name="Oldroyd G.E."/>
            <person name="Geurts R."/>
            <person name="Cannon S.B."/>
            <person name="Udvardi M.K."/>
            <person name="Benedito V.A."/>
            <person name="Mayer K.F."/>
            <person name="Gouzy J."/>
            <person name="Schoof H."/>
            <person name="Van de Peer Y."/>
            <person name="Proost S."/>
            <person name="Cook D.R."/>
            <person name="Meyers B.C."/>
            <person name="Spannagl M."/>
            <person name="Cheung F."/>
            <person name="De Mita S."/>
            <person name="Krishnakumar V."/>
            <person name="Gundlach H."/>
            <person name="Zhou S."/>
            <person name="Mudge J."/>
            <person name="Bharti A.K."/>
            <person name="Murray J.D."/>
            <person name="Naoumkina M.A."/>
            <person name="Rosen B."/>
            <person name="Silverstein K.A."/>
            <person name="Tang H."/>
            <person name="Rombauts S."/>
            <person name="Zhao P.X."/>
            <person name="Zhou P."/>
            <person name="Barbe V."/>
            <person name="Bardou P."/>
            <person name="Bechner M."/>
            <person name="Bellec A."/>
            <person name="Berger A."/>
            <person name="Berges H."/>
            <person name="Bidwell S."/>
            <person name="Bisseling T."/>
            <person name="Choisne N."/>
            <person name="Couloux A."/>
            <person name="Denny R."/>
            <person name="Deshpande S."/>
            <person name="Dai X."/>
            <person name="Doyle J.J."/>
            <person name="Dudez A.M."/>
            <person name="Farmer A.D."/>
            <person name="Fouteau S."/>
            <person name="Franken C."/>
            <person name="Gibelin C."/>
            <person name="Gish J."/>
            <person name="Goldstein S."/>
            <person name="Gonzalez A.J."/>
            <person name="Green P.J."/>
            <person name="Hallab A."/>
            <person name="Hartog M."/>
            <person name="Hua A."/>
            <person name="Humphray S.J."/>
            <person name="Jeong D.H."/>
            <person name="Jing Y."/>
            <person name="Jocker A."/>
            <person name="Kenton S.M."/>
            <person name="Kim D.J."/>
            <person name="Klee K."/>
            <person name="Lai H."/>
            <person name="Lang C."/>
            <person name="Lin S."/>
            <person name="Macmil S.L."/>
            <person name="Magdelenat G."/>
            <person name="Matthews L."/>
            <person name="McCorrison J."/>
            <person name="Monaghan E.L."/>
            <person name="Mun J.H."/>
            <person name="Najar F.Z."/>
            <person name="Nicholson C."/>
            <person name="Noirot C."/>
            <person name="O'Bleness M."/>
            <person name="Paule C.R."/>
            <person name="Poulain J."/>
            <person name="Prion F."/>
            <person name="Qin B."/>
            <person name="Qu C."/>
            <person name="Retzel E.F."/>
            <person name="Riddle C."/>
            <person name="Sallet E."/>
            <person name="Samain S."/>
            <person name="Samson N."/>
            <person name="Sanders I."/>
            <person name="Saurat O."/>
            <person name="Scarpelli C."/>
            <person name="Schiex T."/>
            <person name="Segurens B."/>
            <person name="Severin A.J."/>
            <person name="Sherrier D.J."/>
            <person name="Shi R."/>
            <person name="Sims S."/>
            <person name="Singer S.R."/>
            <person name="Sinharoy S."/>
            <person name="Sterck L."/>
            <person name="Viollet A."/>
            <person name="Wang B.B."/>
            <person name="Wang K."/>
            <person name="Wang M."/>
            <person name="Wang X."/>
            <person name="Warfsmann J."/>
            <person name="Weissenbach J."/>
            <person name="White D.D."/>
            <person name="White J.D."/>
            <person name="Wiley G.B."/>
            <person name="Wincker P."/>
            <person name="Xing Y."/>
            <person name="Yang L."/>
            <person name="Yao Z."/>
            <person name="Ying F."/>
            <person name="Zhai J."/>
            <person name="Zhou L."/>
            <person name="Zuber A."/>
            <person name="Denarie J."/>
            <person name="Dixon R.A."/>
            <person name="May G.D."/>
            <person name="Schwartz D.C."/>
            <person name="Rogers J."/>
            <person name="Quetier F."/>
            <person name="Town C.D."/>
            <person name="Roe B.A."/>
        </authorList>
    </citation>
    <scope>NUCLEOTIDE SEQUENCE [LARGE SCALE GENOMIC DNA]</scope>
    <source>
        <strain evidence="2">A17</strain>
        <strain evidence="4 5">cv. Jemalong A17</strain>
    </source>
</reference>
<feature type="compositionally biased region" description="Polar residues" evidence="1">
    <location>
        <begin position="82"/>
        <end position="91"/>
    </location>
</feature>
<dbReference type="Gramene" id="rna27842">
    <property type="protein sequence ID" value="RHN64960.1"/>
    <property type="gene ID" value="gene27842"/>
</dbReference>
<dbReference type="OrthoDB" id="1399289at2759"/>
<keyword evidence="5" id="KW-1185">Reference proteome</keyword>